<keyword evidence="5" id="KW-1185">Reference proteome</keyword>
<evidence type="ECO:0000256" key="3">
    <source>
        <dbReference type="SAM" id="Phobius"/>
    </source>
</evidence>
<reference evidence="5" key="1">
    <citation type="journal article" date="2019" name="Int. J. Syst. Evol. Microbiol.">
        <title>The Global Catalogue of Microorganisms (GCM) 10K type strain sequencing project: providing services to taxonomists for standard genome sequencing and annotation.</title>
        <authorList>
            <consortium name="The Broad Institute Genomics Platform"/>
            <consortium name="The Broad Institute Genome Sequencing Center for Infectious Disease"/>
            <person name="Wu L."/>
            <person name="Ma J."/>
        </authorList>
    </citation>
    <scope>NUCLEOTIDE SEQUENCE [LARGE SCALE GENOMIC DNA]</scope>
    <source>
        <strain evidence="5">CCUG 56098</strain>
    </source>
</reference>
<name>A0ABW3KM67_9FLAO</name>
<evidence type="ECO:0000256" key="2">
    <source>
        <dbReference type="SAM" id="MobiDB-lite"/>
    </source>
</evidence>
<evidence type="ECO:0008006" key="6">
    <source>
        <dbReference type="Google" id="ProtNLM"/>
    </source>
</evidence>
<proteinExistence type="predicted"/>
<organism evidence="4 5">
    <name type="scientific">Winogradskyella rapida</name>
    <dbReference type="NCBI Taxonomy" id="549701"/>
    <lineage>
        <taxon>Bacteria</taxon>
        <taxon>Pseudomonadati</taxon>
        <taxon>Bacteroidota</taxon>
        <taxon>Flavobacteriia</taxon>
        <taxon>Flavobacteriales</taxon>
        <taxon>Flavobacteriaceae</taxon>
        <taxon>Winogradskyella</taxon>
    </lineage>
</organism>
<dbReference type="EMBL" id="JBHTKM010000001">
    <property type="protein sequence ID" value="MFD1014539.1"/>
    <property type="molecule type" value="Genomic_DNA"/>
</dbReference>
<comment type="caution">
    <text evidence="4">The sequence shown here is derived from an EMBL/GenBank/DDBJ whole genome shotgun (WGS) entry which is preliminary data.</text>
</comment>
<evidence type="ECO:0000313" key="4">
    <source>
        <dbReference type="EMBL" id="MFD1014539.1"/>
    </source>
</evidence>
<feature type="region of interest" description="Disordered" evidence="2">
    <location>
        <begin position="141"/>
        <end position="167"/>
    </location>
</feature>
<keyword evidence="1" id="KW-0175">Coiled coil</keyword>
<protein>
    <recommendedName>
        <fullName evidence="6">Heavy-metal resistance protein</fullName>
    </recommendedName>
</protein>
<keyword evidence="3" id="KW-0812">Transmembrane</keyword>
<feature type="compositionally biased region" description="Basic and acidic residues" evidence="2">
    <location>
        <begin position="156"/>
        <end position="167"/>
    </location>
</feature>
<keyword evidence="3" id="KW-1133">Transmembrane helix</keyword>
<evidence type="ECO:0000256" key="1">
    <source>
        <dbReference type="SAM" id="Coils"/>
    </source>
</evidence>
<evidence type="ECO:0000313" key="5">
    <source>
        <dbReference type="Proteomes" id="UP001597086"/>
    </source>
</evidence>
<dbReference type="Proteomes" id="UP001597086">
    <property type="component" value="Unassembled WGS sequence"/>
</dbReference>
<sequence>MKKNIIVYILLIFLIVVNGFFLFNYMGKNRMQSSNAPQENRDFLVKELGFNNAQLAAFNPKNEAHHALMKRLSDDIRNLKDELYNKLSDTHVEASTIDSLAVLISEKESEKEKEIFYHFKMIQELSNDKQKEKFKSIIMDALRQGDQGQGPPPREGQGHRPPPPERN</sequence>
<feature type="coiled-coil region" evidence="1">
    <location>
        <begin position="62"/>
        <end position="89"/>
    </location>
</feature>
<gene>
    <name evidence="4" type="ORF">ACFQ13_01285</name>
</gene>
<feature type="transmembrane region" description="Helical" evidence="3">
    <location>
        <begin position="6"/>
        <end position="25"/>
    </location>
</feature>
<accession>A0ABW3KM67</accession>
<dbReference type="RefSeq" id="WP_386113281.1">
    <property type="nucleotide sequence ID" value="NZ_JBHTKM010000001.1"/>
</dbReference>
<keyword evidence="3" id="KW-0472">Membrane</keyword>
<dbReference type="Gene3D" id="1.20.120.1490">
    <property type="match status" value="1"/>
</dbReference>